<organism evidence="3 5">
    <name type="scientific">Rhizophagus clarus</name>
    <dbReference type="NCBI Taxonomy" id="94130"/>
    <lineage>
        <taxon>Eukaryota</taxon>
        <taxon>Fungi</taxon>
        <taxon>Fungi incertae sedis</taxon>
        <taxon>Mucoromycota</taxon>
        <taxon>Glomeromycotina</taxon>
        <taxon>Glomeromycetes</taxon>
        <taxon>Glomerales</taxon>
        <taxon>Glomeraceae</taxon>
        <taxon>Rhizophagus</taxon>
    </lineage>
</organism>
<evidence type="ECO:0000256" key="1">
    <source>
        <dbReference type="SAM" id="MobiDB-lite"/>
    </source>
</evidence>
<keyword evidence="4" id="KW-0418">Kinase</keyword>
<proteinExistence type="predicted"/>
<feature type="region of interest" description="Disordered" evidence="1">
    <location>
        <begin position="702"/>
        <end position="731"/>
    </location>
</feature>
<dbReference type="Proteomes" id="UP000247702">
    <property type="component" value="Unassembled WGS sequence"/>
</dbReference>
<dbReference type="InterPro" id="IPR059179">
    <property type="entry name" value="MLKL-like_MCAfunc"/>
</dbReference>
<accession>A0A2Z6SDE4</accession>
<dbReference type="InterPro" id="IPR001245">
    <property type="entry name" value="Ser-Thr/Tyr_kinase_cat_dom"/>
</dbReference>
<dbReference type="CDD" id="cd21037">
    <property type="entry name" value="MLKL_NTD"/>
    <property type="match status" value="2"/>
</dbReference>
<evidence type="ECO:0000259" key="2">
    <source>
        <dbReference type="PROSITE" id="PS50011"/>
    </source>
</evidence>
<dbReference type="GO" id="GO:0004674">
    <property type="term" value="F:protein serine/threonine kinase activity"/>
    <property type="evidence" value="ECO:0007669"/>
    <property type="project" value="TreeGrafter"/>
</dbReference>
<dbReference type="EMBL" id="BLAL01000259">
    <property type="protein sequence ID" value="GES97481.1"/>
    <property type="molecule type" value="Genomic_DNA"/>
</dbReference>
<feature type="domain" description="Protein kinase" evidence="2">
    <location>
        <begin position="443"/>
        <end position="702"/>
    </location>
</feature>
<dbReference type="GO" id="GO:0007166">
    <property type="term" value="P:cell surface receptor signaling pathway"/>
    <property type="evidence" value="ECO:0007669"/>
    <property type="project" value="InterPro"/>
</dbReference>
<evidence type="ECO:0000313" key="4">
    <source>
        <dbReference type="EMBL" id="GES97481.1"/>
    </source>
</evidence>
<dbReference type="GO" id="GO:0005524">
    <property type="term" value="F:ATP binding"/>
    <property type="evidence" value="ECO:0007669"/>
    <property type="project" value="InterPro"/>
</dbReference>
<keyword evidence="4" id="KW-0808">Transferase</keyword>
<reference evidence="4" key="2">
    <citation type="submission" date="2019-10" db="EMBL/GenBank/DDBJ databases">
        <title>Conservation and host-specific expression of non-tandemly repeated heterogenous ribosome RNA gene in arbuscular mycorrhizal fungi.</title>
        <authorList>
            <person name="Maeda T."/>
            <person name="Kobayashi Y."/>
            <person name="Nakagawa T."/>
            <person name="Ezawa T."/>
            <person name="Yamaguchi K."/>
            <person name="Bino T."/>
            <person name="Nishimoto Y."/>
            <person name="Shigenobu S."/>
            <person name="Kawaguchi M."/>
        </authorList>
    </citation>
    <scope>NUCLEOTIDE SEQUENCE</scope>
    <source>
        <strain evidence="4">HR1</strain>
    </source>
</reference>
<dbReference type="PANTHER" id="PTHR44329:SF289">
    <property type="entry name" value="SERINE_THREONINE-PROTEIN KINASE VIK"/>
    <property type="match status" value="1"/>
</dbReference>
<evidence type="ECO:0000313" key="5">
    <source>
        <dbReference type="Proteomes" id="UP000247702"/>
    </source>
</evidence>
<dbReference type="Pfam" id="PF07714">
    <property type="entry name" value="PK_Tyr_Ser-Thr"/>
    <property type="match status" value="1"/>
</dbReference>
<dbReference type="PRINTS" id="PR00109">
    <property type="entry name" value="TYRKINASE"/>
</dbReference>
<gene>
    <name evidence="4" type="ORF">RCL2_002407200</name>
    <name evidence="3" type="ORF">RclHR1_00500015</name>
</gene>
<sequence>MNENSVDDNRESKNDNNGEIIELKATETETKILSLIEEITKKYDEMVEICQTAEYNKQVHELLSKIEKTDIALNNLRIHKKMNSKYFSEENHTNLCKLVTVINKIYEFVTEISQLKDYKVEIYKDLNNEFDIIVQLLELNLKVPFSNFLRRIEEVNFLPLVREVTKIYNEIIEVYQTSKYNKNTCLLMMRRVEIADISLRNLRDNREENSDYFSKSNYINLCSLVKVIDKIRKFVAKISYYEVKNIDENFKYLNDEFDSIVQLLKFSLIISSTAIVCTGIETASKVEVLFAKFLPFIKKVNKFHNEIVKICMAAQNNKKKCEIMLGRVRIVEKALKTLKIRNLGFFSEKNYKNFNILVNIIDEINQYLAKISQLKDDYNYEDIENKFFKLDDEFKTTLQLLQPFLIINFAASNDKRIQTDVDEEWIKMKIMEYDIDYFEYSEFSDIEKAGKGEYGIVNKAVTNYGVQVALKVINEKTSMVDEDDIKKLINELKLVRMAQSHLNVIRFLGVAMDDVNFIMVLEYANNGNLREYLKKNFDSFQWKDKIQMAFDMTCGLRWLHSKGIIHRGLHSKNVFVNNGRLLIGLSRLSTDAPSNTTVANRTGMTEYFEPQVYKNIYYIRDKKSDVYSLGVLLWEITSGRPPFCTTQDPDRLSFYICCNNLREKPIEGTPLEYQQLYQKCWDDEPKIRPDIDQVYDEISNQLDQLNDKNNSSDNDTSEHSNEIDGLYLPDD</sequence>
<dbReference type="OrthoDB" id="1908121at2759"/>
<dbReference type="SUPFAM" id="SSF56112">
    <property type="entry name" value="Protein kinase-like (PK-like)"/>
    <property type="match status" value="1"/>
</dbReference>
<comment type="caution">
    <text evidence="3">The sequence shown here is derived from an EMBL/GenBank/DDBJ whole genome shotgun (WGS) entry which is preliminary data.</text>
</comment>
<reference evidence="3 5" key="1">
    <citation type="submission" date="2017-11" db="EMBL/GenBank/DDBJ databases">
        <title>The genome of Rhizophagus clarus HR1 reveals common genetic basis of auxotrophy among arbuscular mycorrhizal fungi.</title>
        <authorList>
            <person name="Kobayashi Y."/>
        </authorList>
    </citation>
    <scope>NUCLEOTIDE SEQUENCE [LARGE SCALE GENOMIC DNA]</scope>
    <source>
        <strain evidence="3 5">HR1</strain>
    </source>
</reference>
<dbReference type="PANTHER" id="PTHR44329">
    <property type="entry name" value="SERINE/THREONINE-PROTEIN KINASE TNNI3K-RELATED"/>
    <property type="match status" value="1"/>
</dbReference>
<dbReference type="InterPro" id="IPR036537">
    <property type="entry name" value="Adaptor_Cbl_N_dom_sf"/>
</dbReference>
<keyword evidence="5" id="KW-1185">Reference proteome</keyword>
<dbReference type="InterPro" id="IPR000719">
    <property type="entry name" value="Prot_kinase_dom"/>
</dbReference>
<protein>
    <submittedName>
        <fullName evidence="4">Kinase-like domain-containing protein</fullName>
    </submittedName>
</protein>
<evidence type="ECO:0000313" key="3">
    <source>
        <dbReference type="EMBL" id="GBC03167.1"/>
    </source>
</evidence>
<dbReference type="PROSITE" id="PS50011">
    <property type="entry name" value="PROTEIN_KINASE_DOM"/>
    <property type="match status" value="1"/>
</dbReference>
<dbReference type="Gene3D" id="1.10.510.10">
    <property type="entry name" value="Transferase(Phosphotransferase) domain 1"/>
    <property type="match status" value="1"/>
</dbReference>
<dbReference type="Gene3D" id="1.20.930.20">
    <property type="entry name" value="Adaptor protein Cbl, N-terminal domain"/>
    <property type="match status" value="3"/>
</dbReference>
<feature type="compositionally biased region" description="Basic and acidic residues" evidence="1">
    <location>
        <begin position="7"/>
        <end position="21"/>
    </location>
</feature>
<dbReference type="InterPro" id="IPR011009">
    <property type="entry name" value="Kinase-like_dom_sf"/>
</dbReference>
<dbReference type="AlphaFoldDB" id="A0A2Z6SDE4"/>
<feature type="region of interest" description="Disordered" evidence="1">
    <location>
        <begin position="1"/>
        <end position="21"/>
    </location>
</feature>
<dbReference type="Proteomes" id="UP000615446">
    <property type="component" value="Unassembled WGS sequence"/>
</dbReference>
<dbReference type="InterPro" id="IPR051681">
    <property type="entry name" value="Ser/Thr_Kinases-Pseudokinases"/>
</dbReference>
<name>A0A2Z6SDE4_9GLOM</name>
<dbReference type="EMBL" id="BEXD01003871">
    <property type="protein sequence ID" value="GBC03167.1"/>
    <property type="molecule type" value="Genomic_DNA"/>
</dbReference>